<evidence type="ECO:0000313" key="8">
    <source>
        <dbReference type="Proteomes" id="UP001075001"/>
    </source>
</evidence>
<dbReference type="GO" id="GO:0004803">
    <property type="term" value="F:transposase activity"/>
    <property type="evidence" value="ECO:0007669"/>
    <property type="project" value="InterPro"/>
</dbReference>
<proteinExistence type="inferred from homology"/>
<feature type="domain" description="Transposase IS200-like" evidence="4">
    <location>
        <begin position="9"/>
        <end position="119"/>
    </location>
</feature>
<evidence type="ECO:0000313" key="5">
    <source>
        <dbReference type="EMBL" id="MDG1641649.1"/>
    </source>
</evidence>
<dbReference type="OrthoDB" id="9794403at2"/>
<dbReference type="EMBL" id="CABGGW010000001">
    <property type="protein sequence ID" value="VUS23945.1"/>
    <property type="molecule type" value="Genomic_DNA"/>
</dbReference>
<dbReference type="Proteomes" id="UP000317374">
    <property type="component" value="Unassembled WGS sequence"/>
</dbReference>
<dbReference type="GO" id="GO:0043565">
    <property type="term" value="F:sequence-specific DNA binding"/>
    <property type="evidence" value="ECO:0007669"/>
    <property type="project" value="TreeGrafter"/>
</dbReference>
<sequence length="163" mass="19632">MVDYRRHYINGGTWFFTVNLRDRDSRFLVQRIDALRQAVAIVHKQKPFHIDAWVVLPEHLHCVWTLPGNDSDFPSRWRSIKKHFSGLTGAQNVWQPRYWEHAIRNQEDYRSHVDYIYINPVKHGWVRQVRDWPYSTFHRDVSCSLYPVDWGGEVKELLCGERR</sequence>
<evidence type="ECO:0000256" key="2">
    <source>
        <dbReference type="ARBA" id="ARBA00023125"/>
    </source>
</evidence>
<dbReference type="Proteomes" id="UP001075001">
    <property type="component" value="Unassembled WGS sequence"/>
</dbReference>
<evidence type="ECO:0000256" key="1">
    <source>
        <dbReference type="ARBA" id="ARBA00022578"/>
    </source>
</evidence>
<name>A0A564GVM5_9ENTR</name>
<dbReference type="SUPFAM" id="SSF143422">
    <property type="entry name" value="Transposase IS200-like"/>
    <property type="match status" value="1"/>
</dbReference>
<comment type="similarity">
    <text evidence="3">Belongs to the transposase 17 family. RAYT subfamily.</text>
</comment>
<protein>
    <submittedName>
        <fullName evidence="5 6">Transposase</fullName>
    </submittedName>
</protein>
<dbReference type="AlphaFoldDB" id="A0A564GVM5"/>
<dbReference type="GO" id="GO:0006313">
    <property type="term" value="P:DNA transposition"/>
    <property type="evidence" value="ECO:0007669"/>
    <property type="project" value="InterPro"/>
</dbReference>
<evidence type="ECO:0000313" key="7">
    <source>
        <dbReference type="Proteomes" id="UP000317374"/>
    </source>
</evidence>
<dbReference type="PANTHER" id="PTHR36966:SF1">
    <property type="entry name" value="REP-ASSOCIATED TYROSINE TRANSPOSASE"/>
    <property type="match status" value="1"/>
</dbReference>
<organism evidence="6 7">
    <name type="scientific">Klebsiella huaxiensis</name>
    <dbReference type="NCBI Taxonomy" id="2153354"/>
    <lineage>
        <taxon>Bacteria</taxon>
        <taxon>Pseudomonadati</taxon>
        <taxon>Pseudomonadota</taxon>
        <taxon>Gammaproteobacteria</taxon>
        <taxon>Enterobacterales</taxon>
        <taxon>Enterobacteriaceae</taxon>
        <taxon>Klebsiella/Raoultella group</taxon>
        <taxon>Klebsiella</taxon>
    </lineage>
</organism>
<reference evidence="6 7" key="1">
    <citation type="submission" date="2019-07" db="EMBL/GenBank/DDBJ databases">
        <authorList>
            <person name="Brisse S."/>
            <person name="Rodrigues C."/>
            <person name="Thorpe H."/>
        </authorList>
    </citation>
    <scope>NUCLEOTIDE SEQUENCE [LARGE SCALE GENOMIC DNA]</scope>
    <source>
        <strain evidence="6">SB6422</strain>
    </source>
</reference>
<evidence type="ECO:0000313" key="6">
    <source>
        <dbReference type="EMBL" id="VUS23945.1"/>
    </source>
</evidence>
<dbReference type="Gene3D" id="3.30.70.1290">
    <property type="entry name" value="Transposase IS200-like"/>
    <property type="match status" value="1"/>
</dbReference>
<evidence type="ECO:0000256" key="3">
    <source>
        <dbReference type="ARBA" id="ARBA00061320"/>
    </source>
</evidence>
<keyword evidence="2" id="KW-0238">DNA-binding</keyword>
<gene>
    <name evidence="6" type="primary">rayT_1</name>
    <name evidence="5" type="ORF">OXR69_007135</name>
    <name evidence="6" type="ORF">SB6422_00621</name>
</gene>
<evidence type="ECO:0000259" key="4">
    <source>
        <dbReference type="SMART" id="SM01321"/>
    </source>
</evidence>
<dbReference type="PANTHER" id="PTHR36966">
    <property type="entry name" value="REP-ASSOCIATED TYROSINE TRANSPOSASE"/>
    <property type="match status" value="1"/>
</dbReference>
<dbReference type="InterPro" id="IPR052715">
    <property type="entry name" value="RAYT_transposase"/>
</dbReference>
<dbReference type="RefSeq" id="WP_112214078.1">
    <property type="nucleotide sequence ID" value="NZ_CABGGQ010000045.1"/>
</dbReference>
<keyword evidence="8" id="KW-1185">Reference proteome</keyword>
<dbReference type="EMBL" id="JAPQEX020000001">
    <property type="protein sequence ID" value="MDG1641649.1"/>
    <property type="molecule type" value="Genomic_DNA"/>
</dbReference>
<dbReference type="NCBIfam" id="NF047646">
    <property type="entry name" value="REP_Tyr_transpos"/>
    <property type="match status" value="1"/>
</dbReference>
<accession>A0A564GVM5</accession>
<keyword evidence="1" id="KW-0815">Transposition</keyword>
<dbReference type="FunFam" id="3.30.70.1290:FF:000001">
    <property type="entry name" value="REP-associated tyrosine transposase"/>
    <property type="match status" value="1"/>
</dbReference>
<dbReference type="InterPro" id="IPR036515">
    <property type="entry name" value="Transposase_17_sf"/>
</dbReference>
<reference evidence="5" key="2">
    <citation type="submission" date="2023-03" db="EMBL/GenBank/DDBJ databases">
        <title>identification of new KPC variant in Klebsiella huaxiensis from the Hospital Sewage Samples in China.</title>
        <authorList>
            <person name="Wu Y."/>
        </authorList>
    </citation>
    <scope>NUCLEOTIDE SEQUENCE</scope>
    <source>
        <strain evidence="5">ZR-9</strain>
    </source>
</reference>
<dbReference type="InterPro" id="IPR002686">
    <property type="entry name" value="Transposase_17"/>
</dbReference>
<dbReference type="SMART" id="SM01321">
    <property type="entry name" value="Y1_Tnp"/>
    <property type="match status" value="1"/>
</dbReference>